<proteinExistence type="predicted"/>
<protein>
    <submittedName>
        <fullName evidence="1">Uncharacterized protein</fullName>
    </submittedName>
</protein>
<dbReference type="KEGG" id="aup:AsAng_0035170"/>
<sequence>MQNITKIDVNISFWMTNKSNTAHKEIITPITKTILQPGFSRFL</sequence>
<gene>
    <name evidence="1" type="ORF">AsAng_0035170</name>
</gene>
<evidence type="ECO:0000313" key="1">
    <source>
        <dbReference type="EMBL" id="BDS12792.1"/>
    </source>
</evidence>
<dbReference type="Proteomes" id="UP001060919">
    <property type="component" value="Chromosome"/>
</dbReference>
<reference evidence="1" key="1">
    <citation type="submission" date="2022-09" db="EMBL/GenBank/DDBJ databases">
        <title>Aureispira anguillicida sp. nov., isolated from Leptocephalus of Japanese eel Anguilla japonica.</title>
        <authorList>
            <person name="Yuasa K."/>
            <person name="Mekata T."/>
            <person name="Ikunari K."/>
        </authorList>
    </citation>
    <scope>NUCLEOTIDE SEQUENCE</scope>
    <source>
        <strain evidence="1">EL160426</strain>
    </source>
</reference>
<dbReference type="AlphaFoldDB" id="A0A916DUL3"/>
<organism evidence="1 2">
    <name type="scientific">Aureispira anguillae</name>
    <dbReference type="NCBI Taxonomy" id="2864201"/>
    <lineage>
        <taxon>Bacteria</taxon>
        <taxon>Pseudomonadati</taxon>
        <taxon>Bacteroidota</taxon>
        <taxon>Saprospiria</taxon>
        <taxon>Saprospirales</taxon>
        <taxon>Saprospiraceae</taxon>
        <taxon>Aureispira</taxon>
    </lineage>
</organism>
<keyword evidence="2" id="KW-1185">Reference proteome</keyword>
<name>A0A916DUL3_9BACT</name>
<dbReference type="EMBL" id="AP026867">
    <property type="protein sequence ID" value="BDS12792.1"/>
    <property type="molecule type" value="Genomic_DNA"/>
</dbReference>
<evidence type="ECO:0000313" key="2">
    <source>
        <dbReference type="Proteomes" id="UP001060919"/>
    </source>
</evidence>
<accession>A0A916DUL3</accession>